<sequence length="254" mass="29401">MFKQISKIFLGITALLAIILTILDLFNLFQPQFSFDKVVMTLLSLLAIYFVSKHYESENQTDEIISKIGTLNNISQQNITLYDDSMEIESALGAALLKANKSVCDLSWKNQISTGFDVDKRKHSHSDLEKRITKSASNVAYREIFVFNDKRRFEKLRRRINENVDGYSCKYFEDNNIPRLQFVIVDDNEVFFFASSAKSPLCSIKDPRVGKIFQAYFEELWDKAEYIKYGSRIYKEAIDKIEEKFKAHQSSGTS</sequence>
<comment type="caution">
    <text evidence="2">The sequence shown here is derived from an EMBL/GenBank/DDBJ whole genome shotgun (WGS) entry which is preliminary data.</text>
</comment>
<keyword evidence="1" id="KW-1133">Transmembrane helix</keyword>
<evidence type="ECO:0000256" key="1">
    <source>
        <dbReference type="SAM" id="Phobius"/>
    </source>
</evidence>
<dbReference type="EMBL" id="JAUJEA010000002">
    <property type="protein sequence ID" value="MDN5201075.1"/>
    <property type="molecule type" value="Genomic_DNA"/>
</dbReference>
<proteinExistence type="predicted"/>
<organism evidence="2 3">
    <name type="scientific">Splendidivirga corallicola</name>
    <dbReference type="NCBI Taxonomy" id="3051826"/>
    <lineage>
        <taxon>Bacteria</taxon>
        <taxon>Pseudomonadati</taxon>
        <taxon>Bacteroidota</taxon>
        <taxon>Cytophagia</taxon>
        <taxon>Cytophagales</taxon>
        <taxon>Splendidivirgaceae</taxon>
        <taxon>Splendidivirga</taxon>
    </lineage>
</organism>
<protein>
    <submittedName>
        <fullName evidence="2">Uncharacterized protein</fullName>
    </submittedName>
</protein>
<dbReference type="Proteomes" id="UP001172082">
    <property type="component" value="Unassembled WGS sequence"/>
</dbReference>
<dbReference type="RefSeq" id="WP_346751103.1">
    <property type="nucleotide sequence ID" value="NZ_JAUJEA010000002.1"/>
</dbReference>
<reference evidence="2" key="1">
    <citation type="submission" date="2023-06" db="EMBL/GenBank/DDBJ databases">
        <title>Genomic of Parafulvivirga corallium.</title>
        <authorList>
            <person name="Wang G."/>
        </authorList>
    </citation>
    <scope>NUCLEOTIDE SEQUENCE</scope>
    <source>
        <strain evidence="2">BMA10</strain>
    </source>
</reference>
<keyword evidence="1" id="KW-0812">Transmembrane</keyword>
<gene>
    <name evidence="2" type="ORF">QQ008_06875</name>
</gene>
<accession>A0ABT8KNF2</accession>
<feature type="transmembrane region" description="Helical" evidence="1">
    <location>
        <begin position="7"/>
        <end position="29"/>
    </location>
</feature>
<evidence type="ECO:0000313" key="2">
    <source>
        <dbReference type="EMBL" id="MDN5201075.1"/>
    </source>
</evidence>
<evidence type="ECO:0000313" key="3">
    <source>
        <dbReference type="Proteomes" id="UP001172082"/>
    </source>
</evidence>
<keyword evidence="3" id="KW-1185">Reference proteome</keyword>
<keyword evidence="1" id="KW-0472">Membrane</keyword>
<name>A0ABT8KNF2_9BACT</name>